<evidence type="ECO:0000256" key="6">
    <source>
        <dbReference type="SAM" id="MobiDB-lite"/>
    </source>
</evidence>
<evidence type="ECO:0000259" key="7">
    <source>
        <dbReference type="PROSITE" id="PS00028"/>
    </source>
</evidence>
<dbReference type="PANTHER" id="PTHR23215:SF0">
    <property type="entry name" value="BUB3-INTERACTING AND GLEBS MOTIF-CONTAINING PROTEIN ZNF207"/>
    <property type="match status" value="1"/>
</dbReference>
<dbReference type="GO" id="GO:0008608">
    <property type="term" value="P:attachment of spindle microtubules to kinetochore"/>
    <property type="evidence" value="ECO:0007669"/>
    <property type="project" value="TreeGrafter"/>
</dbReference>
<keyword evidence="5" id="KW-0539">Nucleus</keyword>
<evidence type="ECO:0000313" key="9">
    <source>
        <dbReference type="Proteomes" id="UP000694402"/>
    </source>
</evidence>
<comment type="subcellular location">
    <subcellularLocation>
        <location evidence="1">Nucleus</location>
    </subcellularLocation>
</comment>
<feature type="domain" description="C2H2-type" evidence="7">
    <location>
        <begin position="13"/>
        <end position="34"/>
    </location>
</feature>
<feature type="compositionally biased region" description="Low complexity" evidence="6">
    <location>
        <begin position="128"/>
        <end position="139"/>
    </location>
</feature>
<dbReference type="GO" id="GO:0090307">
    <property type="term" value="P:mitotic spindle assembly"/>
    <property type="evidence" value="ECO:0007669"/>
    <property type="project" value="TreeGrafter"/>
</dbReference>
<evidence type="ECO:0000256" key="3">
    <source>
        <dbReference type="ARBA" id="ARBA00022771"/>
    </source>
</evidence>
<dbReference type="AlphaFoldDB" id="A0AAZ3SWR3"/>
<dbReference type="SMART" id="SM00355">
    <property type="entry name" value="ZnF_C2H2"/>
    <property type="match status" value="2"/>
</dbReference>
<evidence type="ECO:0000256" key="2">
    <source>
        <dbReference type="ARBA" id="ARBA00022723"/>
    </source>
</evidence>
<feature type="compositionally biased region" description="Acidic residues" evidence="6">
    <location>
        <begin position="111"/>
        <end position="122"/>
    </location>
</feature>
<feature type="compositionally biased region" description="Basic and acidic residues" evidence="6">
    <location>
        <begin position="85"/>
        <end position="110"/>
    </location>
</feature>
<feature type="region of interest" description="Disordered" evidence="6">
    <location>
        <begin position="248"/>
        <end position="296"/>
    </location>
</feature>
<organism evidence="8 9">
    <name type="scientific">Oncorhynchus tshawytscha</name>
    <name type="common">Chinook salmon</name>
    <name type="synonym">Salmo tshawytscha</name>
    <dbReference type="NCBI Taxonomy" id="74940"/>
    <lineage>
        <taxon>Eukaryota</taxon>
        <taxon>Metazoa</taxon>
        <taxon>Chordata</taxon>
        <taxon>Craniata</taxon>
        <taxon>Vertebrata</taxon>
        <taxon>Euteleostomi</taxon>
        <taxon>Actinopterygii</taxon>
        <taxon>Neopterygii</taxon>
        <taxon>Teleostei</taxon>
        <taxon>Protacanthopterygii</taxon>
        <taxon>Salmoniformes</taxon>
        <taxon>Salmonidae</taxon>
        <taxon>Salmoninae</taxon>
        <taxon>Oncorhynchus</taxon>
    </lineage>
</organism>
<keyword evidence="4" id="KW-0862">Zinc</keyword>
<keyword evidence="2" id="KW-0479">Metal-binding</keyword>
<dbReference type="GO" id="GO:1990047">
    <property type="term" value="C:spindle matrix"/>
    <property type="evidence" value="ECO:0007669"/>
    <property type="project" value="TreeGrafter"/>
</dbReference>
<sequence length="418" mass="45258">MGRKKKKQMKPWCWYCNRDFDDEKILIQHQKAKHFKCHICHKKLYTGPGLAIHCMQVHKETIDGVPNAIPGRVDIELEIYGMEGIPEKDMQERRRTLEQKQESQKKKQNQDDSDEDDDDDDAPGPSFVQQQMPVAQPQASYVPPMAQPSIPPGARAPGMPPGAYSGMPPMMPGHGVPPMMHGMPPGMHGMPPGMMHGMGGMMPPMMQGMPGMPPGKHCPRRYSSSPPLLQSLCTRWGGLALTGDTAPASGAVPHNVPSTSSDPPKATFPAYTQSSASSSNPPSNTVAKPPATVTSKPATLTTMSATSKLIHPDEDISLEERRAQLPRYQRNVPRQGQVHMSAPPVAAVGGMMPPQQGMPPQQPGMRHPMHGQYGGPPQGMPGYMQGGMPPYGQGPPMGYQGGPPMGMRPPVMSPAGRY</sequence>
<feature type="domain" description="C2H2-type" evidence="7">
    <location>
        <begin position="37"/>
        <end position="58"/>
    </location>
</feature>
<dbReference type="GO" id="GO:0008017">
    <property type="term" value="F:microtubule binding"/>
    <property type="evidence" value="ECO:0007669"/>
    <property type="project" value="TreeGrafter"/>
</dbReference>
<feature type="region of interest" description="Disordered" evidence="6">
    <location>
        <begin position="84"/>
        <end position="161"/>
    </location>
</feature>
<dbReference type="Ensembl" id="ENSOTST00005185088.1">
    <property type="protein sequence ID" value="ENSOTSP00005157582.1"/>
    <property type="gene ID" value="ENSOTSG00005022440.2"/>
</dbReference>
<dbReference type="GO" id="GO:0005634">
    <property type="term" value="C:nucleus"/>
    <property type="evidence" value="ECO:0007669"/>
    <property type="project" value="UniProtKB-SubCell"/>
</dbReference>
<feature type="compositionally biased region" description="Low complexity" evidence="6">
    <location>
        <begin position="274"/>
        <end position="284"/>
    </location>
</feature>
<evidence type="ECO:0000256" key="4">
    <source>
        <dbReference type="ARBA" id="ARBA00022833"/>
    </source>
</evidence>
<evidence type="ECO:0000313" key="8">
    <source>
        <dbReference type="Ensembl" id="ENSOTSP00005157582.1"/>
    </source>
</evidence>
<dbReference type="GO" id="GO:0008270">
    <property type="term" value="F:zinc ion binding"/>
    <property type="evidence" value="ECO:0007669"/>
    <property type="project" value="UniProtKB-KW"/>
</dbReference>
<dbReference type="Proteomes" id="UP000694402">
    <property type="component" value="Unassembled WGS sequence"/>
</dbReference>
<accession>A0AAZ3SWR3</accession>
<protein>
    <recommendedName>
        <fullName evidence="7">C2H2-type domain-containing protein</fullName>
    </recommendedName>
</protein>
<reference evidence="9" key="1">
    <citation type="journal article" date="2018" name="PLoS ONE">
        <title>Chinook salmon (Oncorhynchus tshawytscha) genome and transcriptome.</title>
        <authorList>
            <person name="Christensen K.A."/>
            <person name="Leong J.S."/>
            <person name="Sakhrani D."/>
            <person name="Biagi C.A."/>
            <person name="Minkley D.R."/>
            <person name="Withler R.E."/>
            <person name="Rondeau E.B."/>
            <person name="Koop B.F."/>
            <person name="Devlin R.H."/>
        </authorList>
    </citation>
    <scope>NUCLEOTIDE SEQUENCE [LARGE SCALE GENOMIC DNA]</scope>
</reference>
<dbReference type="GO" id="GO:0007094">
    <property type="term" value="P:mitotic spindle assembly checkpoint signaling"/>
    <property type="evidence" value="ECO:0007669"/>
    <property type="project" value="TreeGrafter"/>
</dbReference>
<reference evidence="8" key="3">
    <citation type="submission" date="2025-09" db="UniProtKB">
        <authorList>
            <consortium name="Ensembl"/>
        </authorList>
    </citation>
    <scope>IDENTIFICATION</scope>
</reference>
<dbReference type="CDD" id="cd20908">
    <property type="entry name" value="SUF4-like"/>
    <property type="match status" value="1"/>
</dbReference>
<dbReference type="PROSITE" id="PS00028">
    <property type="entry name" value="ZINC_FINGER_C2H2_1"/>
    <property type="match status" value="2"/>
</dbReference>
<dbReference type="PANTHER" id="PTHR23215">
    <property type="entry name" value="ZINC FINGER PROTEIN 207"/>
    <property type="match status" value="1"/>
</dbReference>
<keyword evidence="3" id="KW-0863">Zinc-finger</keyword>
<dbReference type="GeneTree" id="ENSGT00730000111057"/>
<reference evidence="8" key="2">
    <citation type="submission" date="2025-08" db="UniProtKB">
        <authorList>
            <consortium name="Ensembl"/>
        </authorList>
    </citation>
    <scope>IDENTIFICATION</scope>
</reference>
<feature type="compositionally biased region" description="Low complexity" evidence="6">
    <location>
        <begin position="152"/>
        <end position="161"/>
    </location>
</feature>
<gene>
    <name evidence="8" type="primary">ZNF207</name>
</gene>
<dbReference type="InterPro" id="IPR013087">
    <property type="entry name" value="Znf_C2H2_type"/>
</dbReference>
<dbReference type="GO" id="GO:0000776">
    <property type="term" value="C:kinetochore"/>
    <property type="evidence" value="ECO:0007669"/>
    <property type="project" value="TreeGrafter"/>
</dbReference>
<keyword evidence="9" id="KW-1185">Reference proteome</keyword>
<proteinExistence type="predicted"/>
<evidence type="ECO:0000256" key="5">
    <source>
        <dbReference type="ARBA" id="ARBA00023242"/>
    </source>
</evidence>
<name>A0AAZ3SWR3_ONCTS</name>
<evidence type="ECO:0000256" key="1">
    <source>
        <dbReference type="ARBA" id="ARBA00004123"/>
    </source>
</evidence>